<evidence type="ECO:0000313" key="4">
    <source>
        <dbReference type="Proteomes" id="UP000823674"/>
    </source>
</evidence>
<evidence type="ECO:0000313" key="3">
    <source>
        <dbReference type="EMBL" id="KAG5412468.1"/>
    </source>
</evidence>
<evidence type="ECO:0000256" key="2">
    <source>
        <dbReference type="SAM" id="Phobius"/>
    </source>
</evidence>
<protein>
    <submittedName>
        <fullName evidence="3">Uncharacterized protein</fullName>
    </submittedName>
</protein>
<accession>A0ABQ7NNW4</accession>
<dbReference type="Proteomes" id="UP000823674">
    <property type="component" value="Chromosome A01"/>
</dbReference>
<name>A0ABQ7NNW4_BRACM</name>
<reference evidence="3 4" key="1">
    <citation type="submission" date="2021-03" db="EMBL/GenBank/DDBJ databases">
        <authorList>
            <person name="King G.J."/>
            <person name="Bancroft I."/>
            <person name="Baten A."/>
            <person name="Bloomfield J."/>
            <person name="Borpatragohain P."/>
            <person name="He Z."/>
            <person name="Irish N."/>
            <person name="Irwin J."/>
            <person name="Liu K."/>
            <person name="Mauleon R.P."/>
            <person name="Moore J."/>
            <person name="Morris R."/>
            <person name="Ostergaard L."/>
            <person name="Wang B."/>
            <person name="Wells R."/>
        </authorList>
    </citation>
    <scope>NUCLEOTIDE SEQUENCE [LARGE SCALE GENOMIC DNA]</scope>
    <source>
        <strain evidence="3">R-o-18</strain>
        <tissue evidence="3">Leaf</tissue>
    </source>
</reference>
<keyword evidence="4" id="KW-1185">Reference proteome</keyword>
<proteinExistence type="predicted"/>
<organism evidence="3 4">
    <name type="scientific">Brassica rapa subsp. trilocularis</name>
    <dbReference type="NCBI Taxonomy" id="1813537"/>
    <lineage>
        <taxon>Eukaryota</taxon>
        <taxon>Viridiplantae</taxon>
        <taxon>Streptophyta</taxon>
        <taxon>Embryophyta</taxon>
        <taxon>Tracheophyta</taxon>
        <taxon>Spermatophyta</taxon>
        <taxon>Magnoliopsida</taxon>
        <taxon>eudicotyledons</taxon>
        <taxon>Gunneridae</taxon>
        <taxon>Pentapetalae</taxon>
        <taxon>rosids</taxon>
        <taxon>malvids</taxon>
        <taxon>Brassicales</taxon>
        <taxon>Brassicaceae</taxon>
        <taxon>Brassiceae</taxon>
        <taxon>Brassica</taxon>
    </lineage>
</organism>
<feature type="region of interest" description="Disordered" evidence="1">
    <location>
        <begin position="36"/>
        <end position="57"/>
    </location>
</feature>
<feature type="transmembrane region" description="Helical" evidence="2">
    <location>
        <begin position="180"/>
        <end position="202"/>
    </location>
</feature>
<sequence>ISTGVLTVSHPVCKGDSEKWCSSLYHYRQLLFPGNGGSDSTDSAGSRLRKSGGSDSTVLSPAPLRFDPNFGSIEDDCRCSSKHGSMVFEFYRSSSVLGSKIELGCAFVLISAEAVVLFRWWSDYCGDGVCMPMNGFVTWSRGGGLVTRVPRREDYDTCSLRASRGKEEGVRSMGLGPNRFTVWVALMCLGFLVASVFTFWAWSFGPYPFNKL</sequence>
<keyword evidence="2" id="KW-0472">Membrane</keyword>
<gene>
    <name evidence="3" type="primary">A01g500040.1_BraROA</name>
    <name evidence="3" type="ORF">IGI04_000035</name>
</gene>
<comment type="caution">
    <text evidence="3">The sequence shown here is derived from an EMBL/GenBank/DDBJ whole genome shotgun (WGS) entry which is preliminary data.</text>
</comment>
<keyword evidence="2" id="KW-1133">Transmembrane helix</keyword>
<feature type="non-terminal residue" evidence="3">
    <location>
        <position position="1"/>
    </location>
</feature>
<evidence type="ECO:0000256" key="1">
    <source>
        <dbReference type="SAM" id="MobiDB-lite"/>
    </source>
</evidence>
<keyword evidence="2" id="KW-0812">Transmembrane</keyword>
<dbReference type="EMBL" id="JADBGQ010000001">
    <property type="protein sequence ID" value="KAG5412468.1"/>
    <property type="molecule type" value="Genomic_DNA"/>
</dbReference>